<protein>
    <submittedName>
        <fullName evidence="2">Uncharacterized protein</fullName>
    </submittedName>
</protein>
<name>A0A426XXW6_ENSVE</name>
<feature type="compositionally biased region" description="Basic and acidic residues" evidence="1">
    <location>
        <begin position="80"/>
        <end position="90"/>
    </location>
</feature>
<evidence type="ECO:0000313" key="2">
    <source>
        <dbReference type="EMBL" id="RRT44398.1"/>
    </source>
</evidence>
<evidence type="ECO:0000256" key="1">
    <source>
        <dbReference type="SAM" id="MobiDB-lite"/>
    </source>
</evidence>
<sequence>MAVDGVGICCRLTARRNLLRPLYKAPRDDGQWPLQVILVERTKAARGTMPASRSSEQKKQRMSGRVAMDDPWVSAVSQRDCPRTNGDRSRRLTANKKKKRTNRGWTKATHWVEVLGRGEDEKGPDPRLLKGIEAGPSVLPQGFEDIGEGFPGGCRA</sequence>
<dbReference type="AlphaFoldDB" id="A0A426XXW6"/>
<feature type="compositionally biased region" description="Basic residues" evidence="1">
    <location>
        <begin position="91"/>
        <end position="102"/>
    </location>
</feature>
<reference evidence="2 3" key="1">
    <citation type="journal article" date="2014" name="Agronomy (Basel)">
        <title>A Draft Genome Sequence for Ensete ventricosum, the Drought-Tolerant Tree Against Hunger.</title>
        <authorList>
            <person name="Harrison J."/>
            <person name="Moore K.A."/>
            <person name="Paszkiewicz K."/>
            <person name="Jones T."/>
            <person name="Grant M."/>
            <person name="Ambacheew D."/>
            <person name="Muzemil S."/>
            <person name="Studholme D.J."/>
        </authorList>
    </citation>
    <scope>NUCLEOTIDE SEQUENCE [LARGE SCALE GENOMIC DNA]</scope>
</reference>
<dbReference type="Proteomes" id="UP000287651">
    <property type="component" value="Unassembled WGS sequence"/>
</dbReference>
<dbReference type="EMBL" id="AMZH03016488">
    <property type="protein sequence ID" value="RRT44398.1"/>
    <property type="molecule type" value="Genomic_DNA"/>
</dbReference>
<organism evidence="2 3">
    <name type="scientific">Ensete ventricosum</name>
    <name type="common">Abyssinian banana</name>
    <name type="synonym">Musa ensete</name>
    <dbReference type="NCBI Taxonomy" id="4639"/>
    <lineage>
        <taxon>Eukaryota</taxon>
        <taxon>Viridiplantae</taxon>
        <taxon>Streptophyta</taxon>
        <taxon>Embryophyta</taxon>
        <taxon>Tracheophyta</taxon>
        <taxon>Spermatophyta</taxon>
        <taxon>Magnoliopsida</taxon>
        <taxon>Liliopsida</taxon>
        <taxon>Zingiberales</taxon>
        <taxon>Musaceae</taxon>
        <taxon>Ensete</taxon>
    </lineage>
</organism>
<proteinExistence type="predicted"/>
<feature type="region of interest" description="Disordered" evidence="1">
    <location>
        <begin position="133"/>
        <end position="156"/>
    </location>
</feature>
<gene>
    <name evidence="2" type="ORF">B296_00053019</name>
</gene>
<feature type="region of interest" description="Disordered" evidence="1">
    <location>
        <begin position="45"/>
        <end position="103"/>
    </location>
</feature>
<accession>A0A426XXW6</accession>
<comment type="caution">
    <text evidence="2">The sequence shown here is derived from an EMBL/GenBank/DDBJ whole genome shotgun (WGS) entry which is preliminary data.</text>
</comment>
<evidence type="ECO:0000313" key="3">
    <source>
        <dbReference type="Proteomes" id="UP000287651"/>
    </source>
</evidence>